<dbReference type="Pfam" id="PF08240">
    <property type="entry name" value="ADH_N"/>
    <property type="match status" value="1"/>
</dbReference>
<dbReference type="InterPro" id="IPR002328">
    <property type="entry name" value="ADH_Zn_CS"/>
</dbReference>
<dbReference type="SUPFAM" id="SSF50129">
    <property type="entry name" value="GroES-like"/>
    <property type="match status" value="1"/>
</dbReference>
<evidence type="ECO:0000256" key="2">
    <source>
        <dbReference type="ARBA" id="ARBA00022723"/>
    </source>
</evidence>
<dbReference type="EMBL" id="JABTTQ020003506">
    <property type="protein sequence ID" value="KAK6115093.1"/>
    <property type="molecule type" value="Genomic_DNA"/>
</dbReference>
<keyword evidence="3 5" id="KW-0862">Zinc</keyword>
<dbReference type="InterPro" id="IPR013154">
    <property type="entry name" value="ADH-like_N"/>
</dbReference>
<dbReference type="Gene3D" id="3.90.180.10">
    <property type="entry name" value="Medium-chain alcohol dehydrogenases, catalytic domain"/>
    <property type="match status" value="1"/>
</dbReference>
<accession>A0ABR0TY00</accession>
<name>A0ABR0TY00_REHGL</name>
<dbReference type="InterPro" id="IPR047109">
    <property type="entry name" value="CAD-like"/>
</dbReference>
<dbReference type="CDD" id="cd05283">
    <property type="entry name" value="CAD1"/>
    <property type="match status" value="1"/>
</dbReference>
<dbReference type="InterPro" id="IPR020843">
    <property type="entry name" value="ER"/>
</dbReference>
<dbReference type="Gene3D" id="3.40.50.720">
    <property type="entry name" value="NAD(P)-binding Rossmann-like Domain"/>
    <property type="match status" value="1"/>
</dbReference>
<feature type="domain" description="Enoyl reductase (ER)" evidence="6">
    <location>
        <begin position="17"/>
        <end position="345"/>
    </location>
</feature>
<comment type="caution">
    <text evidence="7">The sequence shown here is derived from an EMBL/GenBank/DDBJ whole genome shotgun (WGS) entry which is preliminary data.</text>
</comment>
<comment type="similarity">
    <text evidence="5">Belongs to the zinc-containing alcohol dehydrogenase family.</text>
</comment>
<dbReference type="InterPro" id="IPR036291">
    <property type="entry name" value="NAD(P)-bd_dom_sf"/>
</dbReference>
<reference evidence="7 8" key="1">
    <citation type="journal article" date="2021" name="Comput. Struct. Biotechnol. J.">
        <title>De novo genome assembly of the potent medicinal plant Rehmannia glutinosa using nanopore technology.</title>
        <authorList>
            <person name="Ma L."/>
            <person name="Dong C."/>
            <person name="Song C."/>
            <person name="Wang X."/>
            <person name="Zheng X."/>
            <person name="Niu Y."/>
            <person name="Chen S."/>
            <person name="Feng W."/>
        </authorList>
    </citation>
    <scope>NUCLEOTIDE SEQUENCE [LARGE SCALE GENOMIC DNA]</scope>
    <source>
        <strain evidence="7">DH-2019</strain>
    </source>
</reference>
<keyword evidence="8" id="KW-1185">Reference proteome</keyword>
<evidence type="ECO:0000259" key="6">
    <source>
        <dbReference type="SMART" id="SM00829"/>
    </source>
</evidence>
<organism evidence="7 8">
    <name type="scientific">Rehmannia glutinosa</name>
    <name type="common">Chinese foxglove</name>
    <dbReference type="NCBI Taxonomy" id="99300"/>
    <lineage>
        <taxon>Eukaryota</taxon>
        <taxon>Viridiplantae</taxon>
        <taxon>Streptophyta</taxon>
        <taxon>Embryophyta</taxon>
        <taxon>Tracheophyta</taxon>
        <taxon>Spermatophyta</taxon>
        <taxon>Magnoliopsida</taxon>
        <taxon>eudicotyledons</taxon>
        <taxon>Gunneridae</taxon>
        <taxon>Pentapetalae</taxon>
        <taxon>asterids</taxon>
        <taxon>lamiids</taxon>
        <taxon>Lamiales</taxon>
        <taxon>Orobanchaceae</taxon>
        <taxon>Rehmannieae</taxon>
        <taxon>Rehmannia</taxon>
    </lineage>
</organism>
<evidence type="ECO:0000313" key="7">
    <source>
        <dbReference type="EMBL" id="KAK6115093.1"/>
    </source>
</evidence>
<dbReference type="Proteomes" id="UP001318860">
    <property type="component" value="Unassembled WGS sequence"/>
</dbReference>
<comment type="cofactor">
    <cofactor evidence="1 5">
        <name>Zn(2+)</name>
        <dbReference type="ChEBI" id="CHEBI:29105"/>
    </cofactor>
</comment>
<dbReference type="PANTHER" id="PTHR42683">
    <property type="entry name" value="ALDEHYDE REDUCTASE"/>
    <property type="match status" value="1"/>
</dbReference>
<evidence type="ECO:0000256" key="4">
    <source>
        <dbReference type="ARBA" id="ARBA00023002"/>
    </source>
</evidence>
<evidence type="ECO:0000256" key="5">
    <source>
        <dbReference type="RuleBase" id="RU361277"/>
    </source>
</evidence>
<protein>
    <recommendedName>
        <fullName evidence="6">Enoyl reductase (ER) domain-containing protein</fullName>
    </recommendedName>
</protein>
<evidence type="ECO:0000256" key="1">
    <source>
        <dbReference type="ARBA" id="ARBA00001947"/>
    </source>
</evidence>
<dbReference type="InterPro" id="IPR013149">
    <property type="entry name" value="ADH-like_C"/>
</dbReference>
<evidence type="ECO:0000313" key="8">
    <source>
        <dbReference type="Proteomes" id="UP001318860"/>
    </source>
</evidence>
<keyword evidence="4" id="KW-0560">Oxidoreductase</keyword>
<dbReference type="InterPro" id="IPR011032">
    <property type="entry name" value="GroES-like_sf"/>
</dbReference>
<dbReference type="SUPFAM" id="SSF51735">
    <property type="entry name" value="NAD(P)-binding Rossmann-fold domains"/>
    <property type="match status" value="1"/>
</dbReference>
<proteinExistence type="inferred from homology"/>
<dbReference type="Pfam" id="PF00107">
    <property type="entry name" value="ADH_zinc_N"/>
    <property type="match status" value="1"/>
</dbReference>
<sequence length="354" mass="38308">MEKTVKANGWGARDTSGLLSPLEFSRRATGDRDVQFKVLYCGVCHSDLHMIKDHWGFAHYPMIPGHEIVGVVTEVGSKVQKVKVGDNVGVGVIVDACRKCDQCVNDLENYCPERIDTYNGVLPDGSITYGGYSDIMVADEGFVIRWPDNFPMDKGAPLVCAGITTYSPLRYYGLDKPGLHVGVAGLGGLGHVAVKFLKAFGTKVTILDISADKKSYAIDTLGADGFILSNKPAEMEAAAGTLDGILDCVSVVHSLQSLLDLLKPHGKLVVVGLPEKPLELPIFSLTMGRKMMGGSMIGGLKETQEMIDFAAKHNILPEVEVISMDYVNTAMERLARGDVKFRFVIDVGKTLKAD</sequence>
<dbReference type="SMART" id="SM00829">
    <property type="entry name" value="PKS_ER"/>
    <property type="match status" value="1"/>
</dbReference>
<gene>
    <name evidence="7" type="ORF">DH2020_007362</name>
</gene>
<dbReference type="PROSITE" id="PS00059">
    <property type="entry name" value="ADH_ZINC"/>
    <property type="match status" value="1"/>
</dbReference>
<keyword evidence="2 5" id="KW-0479">Metal-binding</keyword>
<evidence type="ECO:0000256" key="3">
    <source>
        <dbReference type="ARBA" id="ARBA00022833"/>
    </source>
</evidence>